<feature type="domain" description="Retrovirus-related Pol polyprotein from transposon TNT 1-94-like beta-barrel" evidence="2">
    <location>
        <begin position="325"/>
        <end position="409"/>
    </location>
</feature>
<proteinExistence type="predicted"/>
<keyword evidence="4" id="KW-1185">Reference proteome</keyword>
<dbReference type="EMBL" id="JAACJP010000031">
    <property type="protein sequence ID" value="KAF5375887.1"/>
    <property type="molecule type" value="Genomic_DNA"/>
</dbReference>
<evidence type="ECO:0008006" key="5">
    <source>
        <dbReference type="Google" id="ProtNLM"/>
    </source>
</evidence>
<evidence type="ECO:0000313" key="4">
    <source>
        <dbReference type="Proteomes" id="UP000565441"/>
    </source>
</evidence>
<dbReference type="Pfam" id="PF22936">
    <property type="entry name" value="Pol_BBD"/>
    <property type="match status" value="1"/>
</dbReference>
<dbReference type="InterPro" id="IPR025724">
    <property type="entry name" value="GAG-pre-integrase_dom"/>
</dbReference>
<reference evidence="3 4" key="1">
    <citation type="journal article" date="2020" name="ISME J.">
        <title>Uncovering the hidden diversity of litter-decomposition mechanisms in mushroom-forming fungi.</title>
        <authorList>
            <person name="Floudas D."/>
            <person name="Bentzer J."/>
            <person name="Ahren D."/>
            <person name="Johansson T."/>
            <person name="Persson P."/>
            <person name="Tunlid A."/>
        </authorList>
    </citation>
    <scope>NUCLEOTIDE SEQUENCE [LARGE SCALE GENOMIC DNA]</scope>
    <source>
        <strain evidence="3 4">CBS 661.87</strain>
    </source>
</reference>
<dbReference type="Proteomes" id="UP000565441">
    <property type="component" value="Unassembled WGS sequence"/>
</dbReference>
<evidence type="ECO:0000313" key="3">
    <source>
        <dbReference type="EMBL" id="KAF5375887.1"/>
    </source>
</evidence>
<dbReference type="AlphaFoldDB" id="A0A8H5H399"/>
<dbReference type="Pfam" id="PF14223">
    <property type="entry name" value="Retrotran_gag_2"/>
    <property type="match status" value="1"/>
</dbReference>
<dbReference type="Pfam" id="PF13976">
    <property type="entry name" value="gag_pre-integrs"/>
    <property type="match status" value="1"/>
</dbReference>
<gene>
    <name evidence="3" type="ORF">D9615_008209</name>
</gene>
<accession>A0A8H5H399</accession>
<sequence length="553" mass="59379">MSSTANGGNSIPSFPDDEKFDGSNFVSFKIRILIAARARGALGYLFGATKRPEGKEEEVDELSQPEILAPTSWTSKIPSAEEWDMRDAWALALIAFNTKNPIGLGIKLNGTGADAWESLCETYGEISDFAAADAERILRTTLLTEGADLLLHITDLRTKWNAATEKGAPILDKEFRTIMLASLPASWNVLVSTLYSCKTSAETISHLTLHWDRLKSQNSAGTATTAMQVTTTKPKPKLVCTNTENCGRTGHTIETAIGRGEAKKVNSPQTFTTANVVDTSEATYALLADGAPEEIYSPATTDAAKDEKHSPDTTAFITTHPIHTFADSGASDHCFVDRAAFSEYEAFTTPHTGQAANKGGTFTILGRGTVKFTVKVEGKISHLLFKSALHTPSLAANLVSIARFDAAGYSITFSSGRANFTDPQGRVFMVGTGTNGLYKLEITHVAGVQPTHAMVARSQSTAVEMDVWHRRLGHAGIAKIREMASKDLVDGLNIKRGTVAEGICSSCVYGKHAARPYDGVVVPEKDLNHRAHFDIWGPASTASLGGALMQTPP</sequence>
<organism evidence="3 4">
    <name type="scientific">Tricholomella constricta</name>
    <dbReference type="NCBI Taxonomy" id="117010"/>
    <lineage>
        <taxon>Eukaryota</taxon>
        <taxon>Fungi</taxon>
        <taxon>Dikarya</taxon>
        <taxon>Basidiomycota</taxon>
        <taxon>Agaricomycotina</taxon>
        <taxon>Agaricomycetes</taxon>
        <taxon>Agaricomycetidae</taxon>
        <taxon>Agaricales</taxon>
        <taxon>Tricholomatineae</taxon>
        <taxon>Lyophyllaceae</taxon>
        <taxon>Tricholomella</taxon>
    </lineage>
</organism>
<name>A0A8H5H399_9AGAR</name>
<dbReference type="OrthoDB" id="3035098at2759"/>
<feature type="domain" description="GAG-pre-integrase" evidence="1">
    <location>
        <begin position="436"/>
        <end position="512"/>
    </location>
</feature>
<evidence type="ECO:0000259" key="2">
    <source>
        <dbReference type="Pfam" id="PF22936"/>
    </source>
</evidence>
<comment type="caution">
    <text evidence="3">The sequence shown here is derived from an EMBL/GenBank/DDBJ whole genome shotgun (WGS) entry which is preliminary data.</text>
</comment>
<dbReference type="InterPro" id="IPR054722">
    <property type="entry name" value="PolX-like_BBD"/>
</dbReference>
<evidence type="ECO:0000259" key="1">
    <source>
        <dbReference type="Pfam" id="PF13976"/>
    </source>
</evidence>
<protein>
    <recommendedName>
        <fullName evidence="5">GAG-pre-integrase domain-containing protein</fullName>
    </recommendedName>
</protein>